<feature type="domain" description="J" evidence="2">
    <location>
        <begin position="379"/>
        <end position="444"/>
    </location>
</feature>
<keyword evidence="5" id="KW-1185">Reference proteome</keyword>
<dbReference type="CDD" id="cd06257">
    <property type="entry name" value="DnaJ"/>
    <property type="match status" value="1"/>
</dbReference>
<dbReference type="SMART" id="SM00271">
    <property type="entry name" value="DnaJ"/>
    <property type="match status" value="1"/>
</dbReference>
<reference evidence="3" key="1">
    <citation type="submission" date="2022-10" db="EMBL/GenBank/DDBJ databases">
        <authorList>
            <person name="Chen Y."/>
            <person name="Dougan E. K."/>
            <person name="Chan C."/>
            <person name="Rhodes N."/>
            <person name="Thang M."/>
        </authorList>
    </citation>
    <scope>NUCLEOTIDE SEQUENCE</scope>
</reference>
<evidence type="ECO:0000313" key="3">
    <source>
        <dbReference type="EMBL" id="CAI3989126.1"/>
    </source>
</evidence>
<dbReference type="Pfam" id="PF00226">
    <property type="entry name" value="DnaJ"/>
    <property type="match status" value="1"/>
</dbReference>
<dbReference type="AlphaFoldDB" id="A0A9P1CF50"/>
<dbReference type="EMBL" id="CAMXCT010001335">
    <property type="protein sequence ID" value="CAI3989126.1"/>
    <property type="molecule type" value="Genomic_DNA"/>
</dbReference>
<evidence type="ECO:0000313" key="4">
    <source>
        <dbReference type="EMBL" id="CAL4776438.1"/>
    </source>
</evidence>
<feature type="chain" id="PRO_5043270393" description="J domain-containing protein" evidence="1">
    <location>
        <begin position="34"/>
        <end position="605"/>
    </location>
</feature>
<evidence type="ECO:0000313" key="5">
    <source>
        <dbReference type="Proteomes" id="UP001152797"/>
    </source>
</evidence>
<dbReference type="EMBL" id="CAMXCT030001335">
    <property type="protein sequence ID" value="CAL4776438.1"/>
    <property type="molecule type" value="Genomic_DNA"/>
</dbReference>
<dbReference type="EMBL" id="CAMXCT020001335">
    <property type="protein sequence ID" value="CAL1142501.1"/>
    <property type="molecule type" value="Genomic_DNA"/>
</dbReference>
<dbReference type="Gene3D" id="1.10.287.110">
    <property type="entry name" value="DnaJ domain"/>
    <property type="match status" value="1"/>
</dbReference>
<keyword evidence="1" id="KW-0732">Signal</keyword>
<comment type="caution">
    <text evidence="3">The sequence shown here is derived from an EMBL/GenBank/DDBJ whole genome shotgun (WGS) entry which is preliminary data.</text>
</comment>
<dbReference type="Proteomes" id="UP001152797">
    <property type="component" value="Unassembled WGS sequence"/>
</dbReference>
<evidence type="ECO:0000256" key="1">
    <source>
        <dbReference type="SAM" id="SignalP"/>
    </source>
</evidence>
<evidence type="ECO:0000259" key="2">
    <source>
        <dbReference type="PROSITE" id="PS50076"/>
    </source>
</evidence>
<dbReference type="PROSITE" id="PS50076">
    <property type="entry name" value="DNAJ_2"/>
    <property type="match status" value="1"/>
</dbReference>
<dbReference type="OrthoDB" id="10250354at2759"/>
<proteinExistence type="predicted"/>
<gene>
    <name evidence="3" type="ORF">C1SCF055_LOCUS16220</name>
</gene>
<name>A0A9P1CF50_9DINO</name>
<dbReference type="InterPro" id="IPR036869">
    <property type="entry name" value="J_dom_sf"/>
</dbReference>
<dbReference type="InterPro" id="IPR001623">
    <property type="entry name" value="DnaJ_domain"/>
</dbReference>
<accession>A0A9P1CF50</accession>
<dbReference type="SUPFAM" id="SSF46565">
    <property type="entry name" value="Chaperone J-domain"/>
    <property type="match status" value="1"/>
</dbReference>
<organism evidence="3">
    <name type="scientific">Cladocopium goreaui</name>
    <dbReference type="NCBI Taxonomy" id="2562237"/>
    <lineage>
        <taxon>Eukaryota</taxon>
        <taxon>Sar</taxon>
        <taxon>Alveolata</taxon>
        <taxon>Dinophyceae</taxon>
        <taxon>Suessiales</taxon>
        <taxon>Symbiodiniaceae</taxon>
        <taxon>Cladocopium</taxon>
    </lineage>
</organism>
<feature type="signal peptide" evidence="1">
    <location>
        <begin position="1"/>
        <end position="33"/>
    </location>
</feature>
<reference evidence="4 5" key="2">
    <citation type="submission" date="2024-05" db="EMBL/GenBank/DDBJ databases">
        <authorList>
            <person name="Chen Y."/>
            <person name="Shah S."/>
            <person name="Dougan E. K."/>
            <person name="Thang M."/>
            <person name="Chan C."/>
        </authorList>
    </citation>
    <scope>NUCLEOTIDE SEQUENCE [LARGE SCALE GENOMIC DNA]</scope>
</reference>
<protein>
    <recommendedName>
        <fullName evidence="2">J domain-containing protein</fullName>
    </recommendedName>
</protein>
<sequence>MTPDHGLRSLAALRRCAGLLLLVLGLQPGKTWTGSPAEVLPRRALLSASVLGVGPLWTLRAAVAQEGPEQREALYRGKVVGLRESAEWYRFFVGDIVRRGGGENAPDGLKITDDECGGGLCSAGKALTELQSLVSAGGPRQGGLSQVERALTTPMFLIVGAEVWDPDSNYIEDARKVAGSFQQTMQELGTSLKTKKDAVAADKLYRRSLTELNKFFQICNEAGGAKQTDVEFLPPLPLKDDELESSEYWIAERKAFDELNDPVRIFSERNAFGSRELRYNLKRFPGATLTKQLTKNSPLKMGRNVYALSRPRTLGFLAKTDGMGLVTSWCPVGLDRCNAIRAIRYHRAVQFAFTVEMEPVLEAADPGHSSALPRRAEADPCTVLGLPPGTRDEDQIRGAFRRLAKVYHPDVPQTGDIGKFQELQRAAQKLITGQAPAPAWDAGSLESLFTQTSTHVYASPAQRPPSVAHRPLEQKDFAGTRNGRVDVAHCTRVRTPNLRKTPRLERITHQASPETLARVQRVLMEATGNAAEATMPLAMVGFILEGHTHSIGEQRVADLAMALEKEFGIELLSILAGTWINFPMPRELQSVKDLADHIESKMASA</sequence>